<dbReference type="Proteomes" id="UP000186808">
    <property type="component" value="Unassembled WGS sequence"/>
</dbReference>
<comment type="cofactor">
    <cofactor evidence="1">
        <name>Zn(2+)</name>
        <dbReference type="ChEBI" id="CHEBI:29105"/>
    </cofactor>
</comment>
<dbReference type="Pfam" id="PF01551">
    <property type="entry name" value="Peptidase_M23"/>
    <property type="match status" value="1"/>
</dbReference>
<dbReference type="STRING" id="464.Lgor_1105"/>
<keyword evidence="3" id="KW-0645">Protease</keyword>
<name>A0A377GLG3_9GAMM</name>
<keyword evidence="8" id="KW-0472">Membrane</keyword>
<keyword evidence="4" id="KW-0479">Metal-binding</keyword>
<evidence type="ECO:0000256" key="3">
    <source>
        <dbReference type="ARBA" id="ARBA00022670"/>
    </source>
</evidence>
<evidence type="ECO:0000313" key="14">
    <source>
        <dbReference type="Proteomes" id="UP000254374"/>
    </source>
</evidence>
<keyword evidence="13" id="KW-1185">Reference proteome</keyword>
<dbReference type="PANTHER" id="PTHR21666:SF288">
    <property type="entry name" value="CELL DIVISION PROTEIN YTFB"/>
    <property type="match status" value="1"/>
</dbReference>
<feature type="domain" description="M23ase beta-sheet core" evidence="9">
    <location>
        <begin position="353"/>
        <end position="449"/>
    </location>
</feature>
<evidence type="ECO:0000256" key="2">
    <source>
        <dbReference type="ARBA" id="ARBA00004196"/>
    </source>
</evidence>
<comment type="subcellular location">
    <subcellularLocation>
        <location evidence="2">Cell envelope</location>
    </subcellularLocation>
</comment>
<evidence type="ECO:0000313" key="12">
    <source>
        <dbReference type="EMBL" id="STO25679.1"/>
    </source>
</evidence>
<dbReference type="InterPro" id="IPR050570">
    <property type="entry name" value="Cell_wall_metabolism_enzyme"/>
</dbReference>
<evidence type="ECO:0000256" key="8">
    <source>
        <dbReference type="SAM" id="Phobius"/>
    </source>
</evidence>
<evidence type="ECO:0000259" key="9">
    <source>
        <dbReference type="Pfam" id="PF01551"/>
    </source>
</evidence>
<keyword evidence="7" id="KW-0482">Metalloprotease</keyword>
<dbReference type="GO" id="GO:0006508">
    <property type="term" value="P:proteolysis"/>
    <property type="evidence" value="ECO:0007669"/>
    <property type="project" value="UniProtKB-KW"/>
</dbReference>
<evidence type="ECO:0000256" key="1">
    <source>
        <dbReference type="ARBA" id="ARBA00001947"/>
    </source>
</evidence>
<keyword evidence="8" id="KW-1133">Transmembrane helix</keyword>
<organism evidence="12 14">
    <name type="scientific">Fluoribacter gormanii</name>
    <dbReference type="NCBI Taxonomy" id="464"/>
    <lineage>
        <taxon>Bacteria</taxon>
        <taxon>Pseudomonadati</taxon>
        <taxon>Pseudomonadota</taxon>
        <taxon>Gammaproteobacteria</taxon>
        <taxon>Legionellales</taxon>
        <taxon>Legionellaceae</taxon>
        <taxon>Fluoribacter</taxon>
    </lineage>
</organism>
<dbReference type="InterPro" id="IPR016047">
    <property type="entry name" value="M23ase_b-sheet_dom"/>
</dbReference>
<dbReference type="CDD" id="cd12797">
    <property type="entry name" value="M23_peptidase"/>
    <property type="match status" value="1"/>
</dbReference>
<keyword evidence="6" id="KW-0862">Zinc</keyword>
<dbReference type="PANTHER" id="PTHR21666">
    <property type="entry name" value="PEPTIDASE-RELATED"/>
    <property type="match status" value="1"/>
</dbReference>
<keyword evidence="8" id="KW-0812">Transmembrane</keyword>
<evidence type="ECO:0000256" key="4">
    <source>
        <dbReference type="ARBA" id="ARBA00022723"/>
    </source>
</evidence>
<dbReference type="InterPro" id="IPR045834">
    <property type="entry name" value="Csd3_N2"/>
</dbReference>
<protein>
    <submittedName>
        <fullName evidence="12">Glycyl-glycine endopeptidase ALE-1</fullName>
        <ecNumber evidence="12">3.4.24.75</ecNumber>
    </submittedName>
    <submittedName>
        <fullName evidence="11">Murein DD-endopeptidase MepM and murein hydrolase activator NlpD, contain LysM domain</fullName>
    </submittedName>
</protein>
<evidence type="ECO:0000256" key="7">
    <source>
        <dbReference type="ARBA" id="ARBA00023049"/>
    </source>
</evidence>
<evidence type="ECO:0000313" key="13">
    <source>
        <dbReference type="Proteomes" id="UP000186808"/>
    </source>
</evidence>
<accession>A0A377GLG3</accession>
<dbReference type="GO" id="GO:0030313">
    <property type="term" value="C:cell envelope"/>
    <property type="evidence" value="ECO:0007669"/>
    <property type="project" value="UniProtKB-SubCell"/>
</dbReference>
<evidence type="ECO:0000259" key="10">
    <source>
        <dbReference type="Pfam" id="PF19425"/>
    </source>
</evidence>
<dbReference type="Gene3D" id="2.70.70.10">
    <property type="entry name" value="Glucose Permease (Domain IIA)"/>
    <property type="match status" value="1"/>
</dbReference>
<dbReference type="Gene3D" id="3.10.450.350">
    <property type="match status" value="2"/>
</dbReference>
<dbReference type="AlphaFoldDB" id="A0A377GLG3"/>
<reference evidence="11 13" key="1">
    <citation type="submission" date="2017-01" db="EMBL/GenBank/DDBJ databases">
        <authorList>
            <person name="Varghese N."/>
            <person name="Submissions S."/>
        </authorList>
    </citation>
    <scope>NUCLEOTIDE SEQUENCE [LARGE SCALE GENOMIC DNA]</scope>
    <source>
        <strain evidence="11 13">ATCC 33342</strain>
    </source>
</reference>
<evidence type="ECO:0000313" key="11">
    <source>
        <dbReference type="EMBL" id="SIR91700.1"/>
    </source>
</evidence>
<dbReference type="EC" id="3.4.24.75" evidence="12"/>
<dbReference type="EMBL" id="UGGV01000001">
    <property type="protein sequence ID" value="STO25679.1"/>
    <property type="molecule type" value="Genomic_DNA"/>
</dbReference>
<feature type="transmembrane region" description="Helical" evidence="8">
    <location>
        <begin position="30"/>
        <end position="47"/>
    </location>
</feature>
<dbReference type="GO" id="GO:0046872">
    <property type="term" value="F:metal ion binding"/>
    <property type="evidence" value="ECO:0007669"/>
    <property type="project" value="UniProtKB-KW"/>
</dbReference>
<dbReference type="InterPro" id="IPR011055">
    <property type="entry name" value="Dup_hybrid_motif"/>
</dbReference>
<dbReference type="EMBL" id="FTNL01000043">
    <property type="protein sequence ID" value="SIR91700.1"/>
    <property type="molecule type" value="Genomic_DNA"/>
</dbReference>
<proteinExistence type="predicted"/>
<dbReference type="Pfam" id="PF19425">
    <property type="entry name" value="Csd3_N2"/>
    <property type="match status" value="1"/>
</dbReference>
<sequence length="502" mass="56939">MYRQTMDKKPYIYIEKRKTNKNKKSNPSKVLMGFALIIAFSLPYFLVKKFSHNSHQEPTTQSIVLPDLDEDESEEYQDEAFQENTFQNEDEQIIEESKPNLTEETAKTVAQNAVKTVKPIKKIAKDNEWQTIKPRSGDSMATIFKRLGLTAQNLHLVMQKNPYAKALTAIKPSQELKFLINKNKLEKLIIPMNNIQTLTVYRDGAVYKTKVDSKKVKTQERYITGVVKGSLSATAQQLGIPRKLIQQMTTILRKEIDFSRSVRSGDRFSIAYDTFYVENKMVGVGDVVAVSYTNQGKTAQAVRHISRNGTRDYYTPKGESFKKAFSRYPIKFSHISSTFTTSRYHPILHYKRAHKGIDLAAPIGTPIQSVGDGTIISIGRHNGYGNMIEVKHDKTYSTLYGHMLRFAKGLSKGSRIRRGQVIGYVGQTGLATGPHCHYELHVHNQPRNPTTTYLPTASPVPAREMAQFKAKVRNVFARLKSMEKTNYANKDKSKGKKKTKIG</sequence>
<keyword evidence="5 12" id="KW-0378">Hydrolase</keyword>
<gene>
    <name evidence="12" type="ORF">NCTC11401_02520</name>
    <name evidence="11" type="ORF">SAMN05421777_14312</name>
</gene>
<dbReference type="Proteomes" id="UP000254374">
    <property type="component" value="Unassembled WGS sequence"/>
</dbReference>
<feature type="domain" description="Csd3-like second N-terminal" evidence="10">
    <location>
        <begin position="219"/>
        <end position="340"/>
    </location>
</feature>
<evidence type="ECO:0000256" key="6">
    <source>
        <dbReference type="ARBA" id="ARBA00022833"/>
    </source>
</evidence>
<dbReference type="SUPFAM" id="SSF51261">
    <property type="entry name" value="Duplicated hybrid motif"/>
    <property type="match status" value="1"/>
</dbReference>
<reference evidence="12 14" key="2">
    <citation type="submission" date="2018-06" db="EMBL/GenBank/DDBJ databases">
        <authorList>
            <consortium name="Pathogen Informatics"/>
            <person name="Doyle S."/>
        </authorList>
    </citation>
    <scope>NUCLEOTIDE SEQUENCE [LARGE SCALE GENOMIC DNA]</scope>
    <source>
        <strain evidence="12 14">NCTC11401</strain>
    </source>
</reference>
<evidence type="ECO:0000256" key="5">
    <source>
        <dbReference type="ARBA" id="ARBA00022801"/>
    </source>
</evidence>
<dbReference type="GO" id="GO:0004222">
    <property type="term" value="F:metalloendopeptidase activity"/>
    <property type="evidence" value="ECO:0007669"/>
    <property type="project" value="TreeGrafter"/>
</dbReference>